<dbReference type="EMBL" id="LXQA010197968">
    <property type="protein sequence ID" value="MCI32706.1"/>
    <property type="molecule type" value="Genomic_DNA"/>
</dbReference>
<reference evidence="1 2" key="1">
    <citation type="journal article" date="2018" name="Front. Plant Sci.">
        <title>Red Clover (Trifolium pratense) and Zigzag Clover (T. medium) - A Picture of Genomic Similarities and Differences.</title>
        <authorList>
            <person name="Dluhosova J."/>
            <person name="Istvanek J."/>
            <person name="Nedelnik J."/>
            <person name="Repkova J."/>
        </authorList>
    </citation>
    <scope>NUCLEOTIDE SEQUENCE [LARGE SCALE GENOMIC DNA]</scope>
    <source>
        <strain evidence="2">cv. 10/8</strain>
        <tissue evidence="1">Leaf</tissue>
    </source>
</reference>
<proteinExistence type="predicted"/>
<protein>
    <submittedName>
        <fullName evidence="1">Uncharacterized protein</fullName>
    </submittedName>
</protein>
<feature type="non-terminal residue" evidence="1">
    <location>
        <position position="86"/>
    </location>
</feature>
<dbReference type="Proteomes" id="UP000265520">
    <property type="component" value="Unassembled WGS sequence"/>
</dbReference>
<accession>A0A392RA32</accession>
<name>A0A392RA32_9FABA</name>
<dbReference type="AlphaFoldDB" id="A0A392RA32"/>
<evidence type="ECO:0000313" key="2">
    <source>
        <dbReference type="Proteomes" id="UP000265520"/>
    </source>
</evidence>
<sequence>MVSGCDDNNYEAYNTYDDVVVAWEQYCSTSGRSKVDFQNGLLQPERIVNTATKYKGSCSGVNNYAQGSVSASKANLDEEKLSWEKI</sequence>
<keyword evidence="2" id="KW-1185">Reference proteome</keyword>
<organism evidence="1 2">
    <name type="scientific">Trifolium medium</name>
    <dbReference type="NCBI Taxonomy" id="97028"/>
    <lineage>
        <taxon>Eukaryota</taxon>
        <taxon>Viridiplantae</taxon>
        <taxon>Streptophyta</taxon>
        <taxon>Embryophyta</taxon>
        <taxon>Tracheophyta</taxon>
        <taxon>Spermatophyta</taxon>
        <taxon>Magnoliopsida</taxon>
        <taxon>eudicotyledons</taxon>
        <taxon>Gunneridae</taxon>
        <taxon>Pentapetalae</taxon>
        <taxon>rosids</taxon>
        <taxon>fabids</taxon>
        <taxon>Fabales</taxon>
        <taxon>Fabaceae</taxon>
        <taxon>Papilionoideae</taxon>
        <taxon>50 kb inversion clade</taxon>
        <taxon>NPAAA clade</taxon>
        <taxon>Hologalegina</taxon>
        <taxon>IRL clade</taxon>
        <taxon>Trifolieae</taxon>
        <taxon>Trifolium</taxon>
    </lineage>
</organism>
<evidence type="ECO:0000313" key="1">
    <source>
        <dbReference type="EMBL" id="MCI32706.1"/>
    </source>
</evidence>
<comment type="caution">
    <text evidence="1">The sequence shown here is derived from an EMBL/GenBank/DDBJ whole genome shotgun (WGS) entry which is preliminary data.</text>
</comment>